<keyword evidence="1" id="KW-0812">Transmembrane</keyword>
<reference evidence="2 3" key="1">
    <citation type="submission" date="2020-03" db="EMBL/GenBank/DDBJ databases">
        <title>Sequencing the genomes of 1000 actinobacteria strains.</title>
        <authorList>
            <person name="Klenk H.-P."/>
        </authorList>
    </citation>
    <scope>NUCLEOTIDE SEQUENCE [LARGE SCALE GENOMIC DNA]</scope>
    <source>
        <strain evidence="2 3">DSM 45490</strain>
    </source>
</reference>
<feature type="transmembrane region" description="Helical" evidence="1">
    <location>
        <begin position="232"/>
        <end position="253"/>
    </location>
</feature>
<comment type="caution">
    <text evidence="2">The sequence shown here is derived from an EMBL/GenBank/DDBJ whole genome shotgun (WGS) entry which is preliminary data.</text>
</comment>
<dbReference type="AlphaFoldDB" id="A0A7X5VJI6"/>
<feature type="transmembrane region" description="Helical" evidence="1">
    <location>
        <begin position="54"/>
        <end position="74"/>
    </location>
</feature>
<protein>
    <recommendedName>
        <fullName evidence="4">YndJ-like protein</fullName>
    </recommendedName>
</protein>
<keyword evidence="1" id="KW-1133">Transmembrane helix</keyword>
<dbReference type="InterPro" id="IPR025450">
    <property type="entry name" value="YndJ-like"/>
</dbReference>
<gene>
    <name evidence="2" type="ORF">BJY22_008162</name>
</gene>
<feature type="transmembrane region" description="Helical" evidence="1">
    <location>
        <begin position="116"/>
        <end position="137"/>
    </location>
</feature>
<organism evidence="2 3">
    <name type="scientific">Kribbella shirazensis</name>
    <dbReference type="NCBI Taxonomy" id="1105143"/>
    <lineage>
        <taxon>Bacteria</taxon>
        <taxon>Bacillati</taxon>
        <taxon>Actinomycetota</taxon>
        <taxon>Actinomycetes</taxon>
        <taxon>Propionibacteriales</taxon>
        <taxon>Kribbellaceae</taxon>
        <taxon>Kribbella</taxon>
    </lineage>
</organism>
<evidence type="ECO:0000256" key="1">
    <source>
        <dbReference type="SAM" id="Phobius"/>
    </source>
</evidence>
<feature type="transmembrane region" description="Helical" evidence="1">
    <location>
        <begin position="6"/>
        <end position="24"/>
    </location>
</feature>
<dbReference type="Proteomes" id="UP000555407">
    <property type="component" value="Unassembled WGS sequence"/>
</dbReference>
<evidence type="ECO:0000313" key="2">
    <source>
        <dbReference type="EMBL" id="NIK62445.1"/>
    </source>
</evidence>
<dbReference type="EMBL" id="JAASRO010000001">
    <property type="protein sequence ID" value="NIK62445.1"/>
    <property type="molecule type" value="Genomic_DNA"/>
</dbReference>
<dbReference type="Pfam" id="PF14158">
    <property type="entry name" value="YndJ"/>
    <property type="match status" value="1"/>
</dbReference>
<proteinExistence type="predicted"/>
<accession>A0A7X5VJI6</accession>
<name>A0A7X5VJI6_9ACTN</name>
<keyword evidence="1" id="KW-0472">Membrane</keyword>
<keyword evidence="3" id="KW-1185">Reference proteome</keyword>
<feature type="transmembrane region" description="Helical" evidence="1">
    <location>
        <begin position="86"/>
        <end position="104"/>
    </location>
</feature>
<evidence type="ECO:0000313" key="3">
    <source>
        <dbReference type="Proteomes" id="UP000555407"/>
    </source>
</evidence>
<sequence>MNVLVHAVVSLGMLVIVPLGLTLLPTRTTSTHWWFAFAVPGAVALWLPRGAVSIALASIYLVGTLVLITLAARHFFQHRTLSARQVALYTALATPAIAALALVAERSSYELFGFNLTVLSLTVAHFHFAGFAAALMAYLAADGLAAVSVPLGTAIVLLGFFLGDPVELAGAVVLTTGMWLVGWNLWRRSRRADRSTAVLLVISGSVLVVTMLLAVTWALGHVVDTPYLPLEWMVATHGVANAVGFALCGVLAMRREARNAAG</sequence>
<feature type="transmembrane region" description="Helical" evidence="1">
    <location>
        <begin position="168"/>
        <end position="186"/>
    </location>
</feature>
<feature type="transmembrane region" description="Helical" evidence="1">
    <location>
        <begin position="198"/>
        <end position="220"/>
    </location>
</feature>
<evidence type="ECO:0008006" key="4">
    <source>
        <dbReference type="Google" id="ProtNLM"/>
    </source>
</evidence>
<dbReference type="RefSeq" id="WP_167217592.1">
    <property type="nucleotide sequence ID" value="NZ_JAASRO010000001.1"/>
</dbReference>
<feature type="transmembrane region" description="Helical" evidence="1">
    <location>
        <begin position="144"/>
        <end position="162"/>
    </location>
</feature>